<gene>
    <name evidence="1" type="ORF">NDI37_18405</name>
</gene>
<dbReference type="RefSeq" id="WP_190422819.1">
    <property type="nucleotide sequence ID" value="NZ_JAMPKK010000043.1"/>
</dbReference>
<comment type="caution">
    <text evidence="1">The sequence shown here is derived from an EMBL/GenBank/DDBJ whole genome shotgun (WGS) entry which is preliminary data.</text>
</comment>
<evidence type="ECO:0000313" key="1">
    <source>
        <dbReference type="EMBL" id="MEP0866433.1"/>
    </source>
</evidence>
<evidence type="ECO:0000313" key="2">
    <source>
        <dbReference type="Proteomes" id="UP001442494"/>
    </source>
</evidence>
<protein>
    <submittedName>
        <fullName evidence="1">Uncharacterized protein</fullName>
    </submittedName>
</protein>
<dbReference type="Proteomes" id="UP001442494">
    <property type="component" value="Unassembled WGS sequence"/>
</dbReference>
<organism evidence="1 2">
    <name type="scientific">Funiculus sociatus GB2-A5</name>
    <dbReference type="NCBI Taxonomy" id="2933946"/>
    <lineage>
        <taxon>Bacteria</taxon>
        <taxon>Bacillati</taxon>
        <taxon>Cyanobacteriota</taxon>
        <taxon>Cyanophyceae</taxon>
        <taxon>Coleofasciculales</taxon>
        <taxon>Coleofasciculaceae</taxon>
        <taxon>Funiculus</taxon>
    </lineage>
</organism>
<name>A0ABV0JSK3_9CYAN</name>
<proteinExistence type="predicted"/>
<accession>A0ABV0JSK3</accession>
<dbReference type="EMBL" id="JAMPKK010000043">
    <property type="protein sequence ID" value="MEP0866433.1"/>
    <property type="molecule type" value="Genomic_DNA"/>
</dbReference>
<keyword evidence="2" id="KW-1185">Reference proteome</keyword>
<reference evidence="1 2" key="1">
    <citation type="submission" date="2022-04" db="EMBL/GenBank/DDBJ databases">
        <title>Positive selection, recombination, and allopatry shape intraspecific diversity of widespread and dominant cyanobacteria.</title>
        <authorList>
            <person name="Wei J."/>
            <person name="Shu W."/>
            <person name="Hu C."/>
        </authorList>
    </citation>
    <scope>NUCLEOTIDE SEQUENCE [LARGE SCALE GENOMIC DNA]</scope>
    <source>
        <strain evidence="1 2">GB2-A5</strain>
    </source>
</reference>
<sequence>MLVDSGFHMEGLCLLNASLEVNVENAICECIKADDKTGKMIKRIDQEILLELLEKIGKSAEDNYYHEEYLAKIVKAKEIYKHRNAYVHALELPEKEKTLSVKQRRELESLMYEFIDERESRSWYESQERLASGNDASAISIIEKFITEWRKKKDKNSENC</sequence>